<evidence type="ECO:0000256" key="2">
    <source>
        <dbReference type="SAM" id="Coils"/>
    </source>
</evidence>
<evidence type="ECO:0000313" key="5">
    <source>
        <dbReference type="EMBL" id="AHF16369.1"/>
    </source>
</evidence>
<dbReference type="PROSITE" id="PS50110">
    <property type="entry name" value="RESPONSE_REGULATORY"/>
    <property type="match status" value="1"/>
</dbReference>
<dbReference type="InterPro" id="IPR007492">
    <property type="entry name" value="LytTR_DNA-bd_dom"/>
</dbReference>
<dbReference type="SUPFAM" id="SSF52172">
    <property type="entry name" value="CheY-like"/>
    <property type="match status" value="1"/>
</dbReference>
<dbReference type="Gene3D" id="2.40.50.1020">
    <property type="entry name" value="LytTr DNA-binding domain"/>
    <property type="match status" value="1"/>
</dbReference>
<evidence type="ECO:0000256" key="1">
    <source>
        <dbReference type="PROSITE-ProRule" id="PRU00169"/>
    </source>
</evidence>
<evidence type="ECO:0000313" key="6">
    <source>
        <dbReference type="Proteomes" id="UP000003586"/>
    </source>
</evidence>
<reference evidence="5 6" key="1">
    <citation type="submission" date="2013-12" db="EMBL/GenBank/DDBJ databases">
        <authorList>
            <consortium name="DOE Joint Genome Institute"/>
            <person name="Eisen J."/>
            <person name="Huntemann M."/>
            <person name="Han J."/>
            <person name="Chen A."/>
            <person name="Kyrpides N."/>
            <person name="Mavromatis K."/>
            <person name="Markowitz V."/>
            <person name="Palaniappan K."/>
            <person name="Ivanova N."/>
            <person name="Schaumberg A."/>
            <person name="Pati A."/>
            <person name="Liolios K."/>
            <person name="Nordberg H.P."/>
            <person name="Cantor M.N."/>
            <person name="Hua S.X."/>
            <person name="Woyke T."/>
        </authorList>
    </citation>
    <scope>NUCLEOTIDE SEQUENCE [LARGE SCALE GENOMIC DNA]</scope>
    <source>
        <strain evidence="6">DSM 19437</strain>
    </source>
</reference>
<dbReference type="Pfam" id="PF00072">
    <property type="entry name" value="Response_reg"/>
    <property type="match status" value="1"/>
</dbReference>
<keyword evidence="2" id="KW-0175">Coiled coil</keyword>
<dbReference type="eggNOG" id="COG3279">
    <property type="taxonomic scope" value="Bacteria"/>
</dbReference>
<dbReference type="InterPro" id="IPR001789">
    <property type="entry name" value="Sig_transdc_resp-reg_receiver"/>
</dbReference>
<dbReference type="AlphaFoldDB" id="W0F4I0"/>
<dbReference type="Gene3D" id="3.40.50.2300">
    <property type="match status" value="1"/>
</dbReference>
<feature type="domain" description="HTH LytTR-type" evidence="4">
    <location>
        <begin position="143"/>
        <end position="246"/>
    </location>
</feature>
<dbReference type="HOGENOM" id="CLU_000445_14_1_10"/>
<dbReference type="InterPro" id="IPR046947">
    <property type="entry name" value="LytR-like"/>
</dbReference>
<dbReference type="PANTHER" id="PTHR37299:SF1">
    <property type="entry name" value="STAGE 0 SPORULATION PROTEIN A HOMOLOG"/>
    <property type="match status" value="1"/>
</dbReference>
<keyword evidence="1" id="KW-0597">Phosphoprotein</keyword>
<dbReference type="SMART" id="SM00850">
    <property type="entry name" value="LytTR"/>
    <property type="match status" value="1"/>
</dbReference>
<protein>
    <submittedName>
        <fullName evidence="5">Chemotaxis protein CheY</fullName>
    </submittedName>
</protein>
<dbReference type="PROSITE" id="PS50930">
    <property type="entry name" value="HTH_LYTTR"/>
    <property type="match status" value="1"/>
</dbReference>
<evidence type="ECO:0000259" key="3">
    <source>
        <dbReference type="PROSITE" id="PS50110"/>
    </source>
</evidence>
<dbReference type="Proteomes" id="UP000003586">
    <property type="component" value="Chromosome"/>
</dbReference>
<dbReference type="STRING" id="929713.NIASO_16790"/>
<sequence length="247" mass="27854">MPAAVIIDDEPNNIENLSLLLANYCPQISIIGHAGNADEGVRLIKNSHPDLVFLDIQMPGKTGLDLLKTFTRPSFEVIFVTAFDQYAIQAIRFSAIDYLLKPVHIDELIQAVDKALAHIETKKQNERLENLLQLLENKSLPKIAVPSKKETLFIDVAAILFCEASNNYTFIHLTNGQKHLSSKPIFEYEELLQYHGFLRSHQSYIVNRAYIQSWIREGGDRLLLTGGAAIPVSRNKKETIKKAIAFK</sequence>
<dbReference type="GO" id="GO:0000156">
    <property type="term" value="F:phosphorelay response regulator activity"/>
    <property type="evidence" value="ECO:0007669"/>
    <property type="project" value="InterPro"/>
</dbReference>
<dbReference type="SMART" id="SM00448">
    <property type="entry name" value="REC"/>
    <property type="match status" value="1"/>
</dbReference>
<keyword evidence="6" id="KW-1185">Reference proteome</keyword>
<dbReference type="OrthoDB" id="1646880at2"/>
<dbReference type="PANTHER" id="PTHR37299">
    <property type="entry name" value="TRANSCRIPTIONAL REGULATOR-RELATED"/>
    <property type="match status" value="1"/>
</dbReference>
<evidence type="ECO:0000259" key="4">
    <source>
        <dbReference type="PROSITE" id="PS50930"/>
    </source>
</evidence>
<proteinExistence type="predicted"/>
<dbReference type="RefSeq" id="WP_008587411.1">
    <property type="nucleotide sequence ID" value="NZ_CP007035.1"/>
</dbReference>
<organism evidence="5 6">
    <name type="scientific">Niabella soli DSM 19437</name>
    <dbReference type="NCBI Taxonomy" id="929713"/>
    <lineage>
        <taxon>Bacteria</taxon>
        <taxon>Pseudomonadati</taxon>
        <taxon>Bacteroidota</taxon>
        <taxon>Chitinophagia</taxon>
        <taxon>Chitinophagales</taxon>
        <taxon>Chitinophagaceae</taxon>
        <taxon>Niabella</taxon>
    </lineage>
</organism>
<accession>W0F4I0</accession>
<dbReference type="KEGG" id="nso:NIASO_16790"/>
<feature type="domain" description="Response regulatory" evidence="3">
    <location>
        <begin position="3"/>
        <end position="116"/>
    </location>
</feature>
<dbReference type="InterPro" id="IPR011006">
    <property type="entry name" value="CheY-like_superfamily"/>
</dbReference>
<feature type="modified residue" description="4-aspartylphosphate" evidence="1">
    <location>
        <position position="55"/>
    </location>
</feature>
<name>W0F4I0_9BACT</name>
<dbReference type="EMBL" id="CP007035">
    <property type="protein sequence ID" value="AHF16369.1"/>
    <property type="molecule type" value="Genomic_DNA"/>
</dbReference>
<dbReference type="Pfam" id="PF04397">
    <property type="entry name" value="LytTR"/>
    <property type="match status" value="1"/>
</dbReference>
<dbReference type="GO" id="GO:0003677">
    <property type="term" value="F:DNA binding"/>
    <property type="evidence" value="ECO:0007669"/>
    <property type="project" value="InterPro"/>
</dbReference>
<gene>
    <name evidence="5" type="ORF">NIASO_16790</name>
</gene>
<feature type="coiled-coil region" evidence="2">
    <location>
        <begin position="105"/>
        <end position="138"/>
    </location>
</feature>